<feature type="compositionally biased region" description="Basic residues" evidence="1">
    <location>
        <begin position="265"/>
        <end position="275"/>
    </location>
</feature>
<organism evidence="2 3">
    <name type="scientific">Cardiocondyla obscurior</name>
    <dbReference type="NCBI Taxonomy" id="286306"/>
    <lineage>
        <taxon>Eukaryota</taxon>
        <taxon>Metazoa</taxon>
        <taxon>Ecdysozoa</taxon>
        <taxon>Arthropoda</taxon>
        <taxon>Hexapoda</taxon>
        <taxon>Insecta</taxon>
        <taxon>Pterygota</taxon>
        <taxon>Neoptera</taxon>
        <taxon>Endopterygota</taxon>
        <taxon>Hymenoptera</taxon>
        <taxon>Apocrita</taxon>
        <taxon>Aculeata</taxon>
        <taxon>Formicoidea</taxon>
        <taxon>Formicidae</taxon>
        <taxon>Myrmicinae</taxon>
        <taxon>Cardiocondyla</taxon>
    </lineage>
</organism>
<gene>
    <name evidence="2" type="ORF">PUN28_013994</name>
</gene>
<accession>A0AAW2F4A5</accession>
<proteinExistence type="predicted"/>
<evidence type="ECO:0000256" key="1">
    <source>
        <dbReference type="SAM" id="MobiDB-lite"/>
    </source>
</evidence>
<dbReference type="EMBL" id="JADYXP020000014">
    <property type="protein sequence ID" value="KAL0110739.1"/>
    <property type="molecule type" value="Genomic_DNA"/>
</dbReference>
<keyword evidence="3" id="KW-1185">Reference proteome</keyword>
<evidence type="ECO:0000313" key="2">
    <source>
        <dbReference type="EMBL" id="KAL0110739.1"/>
    </source>
</evidence>
<feature type="compositionally biased region" description="Basic and acidic residues" evidence="1">
    <location>
        <begin position="87"/>
        <end position="98"/>
    </location>
</feature>
<reference evidence="2 3" key="1">
    <citation type="submission" date="2023-03" db="EMBL/GenBank/DDBJ databases">
        <title>High recombination rates correlate with genetic variation in Cardiocondyla obscurior ants.</title>
        <authorList>
            <person name="Errbii M."/>
        </authorList>
    </citation>
    <scope>NUCLEOTIDE SEQUENCE [LARGE SCALE GENOMIC DNA]</scope>
    <source>
        <strain evidence="2">Alpha-2009</strain>
        <tissue evidence="2">Whole body</tissue>
    </source>
</reference>
<comment type="caution">
    <text evidence="2">The sequence shown here is derived from an EMBL/GenBank/DDBJ whole genome shotgun (WGS) entry which is preliminary data.</text>
</comment>
<sequence length="275" mass="31083">MNYEGIVGMPFAFHKSGISLESFEFSNDSTWLMAFLLSRLRYAAMESNNLRSIKKSRARRNRKIRELRELVRSFFIQFLFAAASREVSPEPPKRRSERSWSPLPFAPPNSPCNGECPEVEKGSPPRTPSPSRSETPTPSEPESEQFRPTFSSYTLDKSLDSTEPSPGAAPRACSSPIPSPTLYPGEPEEVGFFAKDETVSWQESDSPDHSPSPSPSVQFLEEQEEPRAVVDPLLELLRRTCTPWTDPVPERAYTIGPDYFDPEKIRRKARRATPN</sequence>
<feature type="compositionally biased region" description="Polar residues" evidence="1">
    <location>
        <begin position="146"/>
        <end position="155"/>
    </location>
</feature>
<dbReference type="AlphaFoldDB" id="A0AAW2F4A5"/>
<feature type="region of interest" description="Disordered" evidence="1">
    <location>
        <begin position="87"/>
        <end position="225"/>
    </location>
</feature>
<protein>
    <submittedName>
        <fullName evidence="2">Uncharacterized protein</fullName>
    </submittedName>
</protein>
<dbReference type="Proteomes" id="UP001430953">
    <property type="component" value="Unassembled WGS sequence"/>
</dbReference>
<feature type="region of interest" description="Disordered" evidence="1">
    <location>
        <begin position="245"/>
        <end position="275"/>
    </location>
</feature>
<name>A0AAW2F4A5_9HYME</name>
<evidence type="ECO:0000313" key="3">
    <source>
        <dbReference type="Proteomes" id="UP001430953"/>
    </source>
</evidence>